<feature type="region of interest" description="Disordered" evidence="1">
    <location>
        <begin position="1"/>
        <end position="22"/>
    </location>
</feature>
<sequence length="182" mass="20478">MAPKTVVNKGKGKKVAGPSDDPVASSAFSVVHPSVLIPQHGAFGADGTQMMEYDFHYSSLEGILMFGDQEQEELRLLSEPSISTFRRLITDAPLESINRDYIVKPIFLFGDFSEDLVLLELGTYRWLRTVNRCSSLIKFISRAMHKTCLNESQHLEIFKDVMMNSIILTWGSTNFIISKTAR</sequence>
<dbReference type="AlphaFoldDB" id="A0A5P1EM79"/>
<evidence type="ECO:0000256" key="1">
    <source>
        <dbReference type="SAM" id="MobiDB-lite"/>
    </source>
</evidence>
<name>A0A5P1EM79_ASPOF</name>
<dbReference type="Gramene" id="ONK67026">
    <property type="protein sequence ID" value="ONK67026"/>
    <property type="gene ID" value="A4U43_C06F14760"/>
</dbReference>
<proteinExistence type="predicted"/>
<organism evidence="2 3">
    <name type="scientific">Asparagus officinalis</name>
    <name type="common">Garden asparagus</name>
    <dbReference type="NCBI Taxonomy" id="4686"/>
    <lineage>
        <taxon>Eukaryota</taxon>
        <taxon>Viridiplantae</taxon>
        <taxon>Streptophyta</taxon>
        <taxon>Embryophyta</taxon>
        <taxon>Tracheophyta</taxon>
        <taxon>Spermatophyta</taxon>
        <taxon>Magnoliopsida</taxon>
        <taxon>Liliopsida</taxon>
        <taxon>Asparagales</taxon>
        <taxon>Asparagaceae</taxon>
        <taxon>Asparagoideae</taxon>
        <taxon>Asparagus</taxon>
    </lineage>
</organism>
<dbReference type="Proteomes" id="UP000243459">
    <property type="component" value="Chromosome 6"/>
</dbReference>
<evidence type="ECO:0000313" key="2">
    <source>
        <dbReference type="EMBL" id="ONK67026.1"/>
    </source>
</evidence>
<reference evidence="3" key="1">
    <citation type="journal article" date="2017" name="Nat. Commun.">
        <title>The asparagus genome sheds light on the origin and evolution of a young Y chromosome.</title>
        <authorList>
            <person name="Harkess A."/>
            <person name="Zhou J."/>
            <person name="Xu C."/>
            <person name="Bowers J.E."/>
            <person name="Van der Hulst R."/>
            <person name="Ayyampalayam S."/>
            <person name="Mercati F."/>
            <person name="Riccardi P."/>
            <person name="McKain M.R."/>
            <person name="Kakrana A."/>
            <person name="Tang H."/>
            <person name="Ray J."/>
            <person name="Groenendijk J."/>
            <person name="Arikit S."/>
            <person name="Mathioni S.M."/>
            <person name="Nakano M."/>
            <person name="Shan H."/>
            <person name="Telgmann-Rauber A."/>
            <person name="Kanno A."/>
            <person name="Yue Z."/>
            <person name="Chen H."/>
            <person name="Li W."/>
            <person name="Chen Y."/>
            <person name="Xu X."/>
            <person name="Zhang Y."/>
            <person name="Luo S."/>
            <person name="Chen H."/>
            <person name="Gao J."/>
            <person name="Mao Z."/>
            <person name="Pires J.C."/>
            <person name="Luo M."/>
            <person name="Kudrna D."/>
            <person name="Wing R.A."/>
            <person name="Meyers B.C."/>
            <person name="Yi K."/>
            <person name="Kong H."/>
            <person name="Lavrijsen P."/>
            <person name="Sunseri F."/>
            <person name="Falavigna A."/>
            <person name="Ye Y."/>
            <person name="Leebens-Mack J.H."/>
            <person name="Chen G."/>
        </authorList>
    </citation>
    <scope>NUCLEOTIDE SEQUENCE [LARGE SCALE GENOMIC DNA]</scope>
    <source>
        <strain evidence="3">cv. DH0086</strain>
    </source>
</reference>
<protein>
    <submittedName>
        <fullName evidence="2">Uncharacterized protein</fullName>
    </submittedName>
</protein>
<gene>
    <name evidence="2" type="ORF">A4U43_C06F14760</name>
</gene>
<accession>A0A5P1EM79</accession>
<dbReference type="EMBL" id="CM007386">
    <property type="protein sequence ID" value="ONK67026.1"/>
    <property type="molecule type" value="Genomic_DNA"/>
</dbReference>
<keyword evidence="3" id="KW-1185">Reference proteome</keyword>
<evidence type="ECO:0000313" key="3">
    <source>
        <dbReference type="Proteomes" id="UP000243459"/>
    </source>
</evidence>